<evidence type="ECO:0000256" key="1">
    <source>
        <dbReference type="RuleBase" id="RU003719"/>
    </source>
</evidence>
<dbReference type="FunFam" id="3.40.50.720:FF:000492">
    <property type="entry name" value="D3-phosphoglycerate dehydrogenase, putative"/>
    <property type="match status" value="1"/>
</dbReference>
<dbReference type="Pfam" id="PF00389">
    <property type="entry name" value="2-Hacid_dh"/>
    <property type="match status" value="1"/>
</dbReference>
<dbReference type="Gene3D" id="3.40.50.720">
    <property type="entry name" value="NAD(P)-binding Rossmann-like Domain"/>
    <property type="match status" value="2"/>
</dbReference>
<accession>A0A940DX08</accession>
<dbReference type="InterPro" id="IPR006139">
    <property type="entry name" value="D-isomer_2_OHA_DH_cat_dom"/>
</dbReference>
<dbReference type="SUPFAM" id="SSF52283">
    <property type="entry name" value="Formate/glycerate dehydrogenase catalytic domain-like"/>
    <property type="match status" value="1"/>
</dbReference>
<dbReference type="AlphaFoldDB" id="A0A940DX08"/>
<dbReference type="GO" id="GO:0051287">
    <property type="term" value="F:NAD binding"/>
    <property type="evidence" value="ECO:0007669"/>
    <property type="project" value="InterPro"/>
</dbReference>
<dbReference type="CDD" id="cd12174">
    <property type="entry name" value="PGDH_like_3"/>
    <property type="match status" value="1"/>
</dbReference>
<evidence type="ECO:0000259" key="2">
    <source>
        <dbReference type="Pfam" id="PF00389"/>
    </source>
</evidence>
<dbReference type="Proteomes" id="UP000725002">
    <property type="component" value="Unassembled WGS sequence"/>
</dbReference>
<dbReference type="EMBL" id="JADILV010000072">
    <property type="protein sequence ID" value="MBO8484386.1"/>
    <property type="molecule type" value="Genomic_DNA"/>
</dbReference>
<evidence type="ECO:0000313" key="4">
    <source>
        <dbReference type="EMBL" id="MBO8484386.1"/>
    </source>
</evidence>
<reference evidence="4" key="2">
    <citation type="journal article" date="2021" name="PeerJ">
        <title>Extensive microbial diversity within the chicken gut microbiome revealed by metagenomics and culture.</title>
        <authorList>
            <person name="Gilroy R."/>
            <person name="Ravi A."/>
            <person name="Getino M."/>
            <person name="Pursley I."/>
            <person name="Horton D.L."/>
            <person name="Alikhan N.F."/>
            <person name="Baker D."/>
            <person name="Gharbi K."/>
            <person name="Hall N."/>
            <person name="Watson M."/>
            <person name="Adriaenssens E.M."/>
            <person name="Foster-Nyarko E."/>
            <person name="Jarju S."/>
            <person name="Secka A."/>
            <person name="Antonio M."/>
            <person name="Oren A."/>
            <person name="Chaudhuri R.R."/>
            <person name="La Ragione R."/>
            <person name="Hildebrand F."/>
            <person name="Pallen M.J."/>
        </authorList>
    </citation>
    <scope>NUCLEOTIDE SEQUENCE</scope>
    <source>
        <strain evidence="4">G3-8215</strain>
    </source>
</reference>
<dbReference type="PANTHER" id="PTHR42938">
    <property type="entry name" value="FORMATE DEHYDROGENASE 1"/>
    <property type="match status" value="1"/>
</dbReference>
<gene>
    <name evidence="4" type="ORF">IAB75_09805</name>
</gene>
<dbReference type="GO" id="GO:0016616">
    <property type="term" value="F:oxidoreductase activity, acting on the CH-OH group of donors, NAD or NADP as acceptor"/>
    <property type="evidence" value="ECO:0007669"/>
    <property type="project" value="InterPro"/>
</dbReference>
<reference evidence="4" key="1">
    <citation type="submission" date="2020-10" db="EMBL/GenBank/DDBJ databases">
        <authorList>
            <person name="Gilroy R."/>
        </authorList>
    </citation>
    <scope>NUCLEOTIDE SEQUENCE</scope>
    <source>
        <strain evidence="4">G3-8215</strain>
    </source>
</reference>
<dbReference type="PANTHER" id="PTHR42938:SF47">
    <property type="entry name" value="HYDROXYPYRUVATE REDUCTASE"/>
    <property type="match status" value="1"/>
</dbReference>
<protein>
    <submittedName>
        <fullName evidence="4">3-phosphoglycerate dehydrogenase</fullName>
    </submittedName>
</protein>
<comment type="caution">
    <text evidence="4">The sequence shown here is derived from an EMBL/GenBank/DDBJ whole genome shotgun (WGS) entry which is preliminary data.</text>
</comment>
<organism evidence="4 5">
    <name type="scientific">Candidatus Cryptobacteroides avicola</name>
    <dbReference type="NCBI Taxonomy" id="2840757"/>
    <lineage>
        <taxon>Bacteria</taxon>
        <taxon>Pseudomonadati</taxon>
        <taxon>Bacteroidota</taxon>
        <taxon>Bacteroidia</taxon>
        <taxon>Bacteroidales</taxon>
        <taxon>Candidatus Cryptobacteroides</taxon>
    </lineage>
</organism>
<dbReference type="InterPro" id="IPR036291">
    <property type="entry name" value="NAD(P)-bd_dom_sf"/>
</dbReference>
<keyword evidence="1" id="KW-0560">Oxidoreductase</keyword>
<evidence type="ECO:0000313" key="5">
    <source>
        <dbReference type="Proteomes" id="UP000725002"/>
    </source>
</evidence>
<dbReference type="Pfam" id="PF02826">
    <property type="entry name" value="2-Hacid_dh_C"/>
    <property type="match status" value="1"/>
</dbReference>
<sequence>MKILVATEKPFAAAAVSGIKEIAQAGGHDVALLEKYTSPEQLLKAVADADALIVRSDKVTREVVNAAKNLKIVVRAGAGYDNICLDACTERGIVVMNTPGQNSNAVAELAIAMMIFMSRNCFTPGTGSEIKGKKVGIQAFGNVGKLVAAKARALGMEVMAFDPFVDSSVMESEGVTPAASVEEMYAACDFISLHIPATPQTKESIGYDLLTRMPAGGCLVNTARKEVINEAELEKALADRPDLKYITDISAVHQAELDEKFGKRVFATPKKMGAETAEANINAGLAAARQIVEYFATGCTRFQVNAR</sequence>
<feature type="domain" description="D-isomer specific 2-hydroxyacid dehydrogenase NAD-binding" evidence="3">
    <location>
        <begin position="126"/>
        <end position="260"/>
    </location>
</feature>
<name>A0A940DX08_9BACT</name>
<feature type="domain" description="D-isomer specific 2-hydroxyacid dehydrogenase catalytic" evidence="2">
    <location>
        <begin position="21"/>
        <end position="305"/>
    </location>
</feature>
<dbReference type="SUPFAM" id="SSF51735">
    <property type="entry name" value="NAD(P)-binding Rossmann-fold domains"/>
    <property type="match status" value="1"/>
</dbReference>
<dbReference type="InterPro" id="IPR006140">
    <property type="entry name" value="D-isomer_DH_NAD-bd"/>
</dbReference>
<comment type="similarity">
    <text evidence="1">Belongs to the D-isomer specific 2-hydroxyacid dehydrogenase family.</text>
</comment>
<proteinExistence type="inferred from homology"/>
<evidence type="ECO:0000259" key="3">
    <source>
        <dbReference type="Pfam" id="PF02826"/>
    </source>
</evidence>